<dbReference type="AlphaFoldDB" id="A0A2M9AQS3"/>
<dbReference type="Pfam" id="PF00117">
    <property type="entry name" value="GATase"/>
    <property type="match status" value="1"/>
</dbReference>
<feature type="active site" evidence="11">
    <location>
        <position position="519"/>
    </location>
</feature>
<dbReference type="InterPro" id="IPR033828">
    <property type="entry name" value="GATase1_CTP_Synthase"/>
</dbReference>
<feature type="binding site" evidence="11">
    <location>
        <begin position="158"/>
        <end position="160"/>
    </location>
    <ligand>
        <name>CTP</name>
        <dbReference type="ChEBI" id="CHEBI:37563"/>
        <note>allosteric inhibitor</note>
    </ligand>
</feature>
<evidence type="ECO:0000256" key="6">
    <source>
        <dbReference type="ARBA" id="ARBA00022840"/>
    </source>
</evidence>
<comment type="similarity">
    <text evidence="2 11">Belongs to the CTP synthase family.</text>
</comment>
<comment type="catalytic activity">
    <reaction evidence="10 11">
        <text>UTP + L-glutamine + ATP + H2O = CTP + L-glutamate + ADP + phosphate + 2 H(+)</text>
        <dbReference type="Rhea" id="RHEA:26426"/>
        <dbReference type="ChEBI" id="CHEBI:15377"/>
        <dbReference type="ChEBI" id="CHEBI:15378"/>
        <dbReference type="ChEBI" id="CHEBI:29985"/>
        <dbReference type="ChEBI" id="CHEBI:30616"/>
        <dbReference type="ChEBI" id="CHEBI:37563"/>
        <dbReference type="ChEBI" id="CHEBI:43474"/>
        <dbReference type="ChEBI" id="CHEBI:46398"/>
        <dbReference type="ChEBI" id="CHEBI:58359"/>
        <dbReference type="ChEBI" id="CHEBI:456216"/>
        <dbReference type="EC" id="6.3.4.2"/>
    </reaction>
</comment>
<evidence type="ECO:0000259" key="12">
    <source>
        <dbReference type="Pfam" id="PF00117"/>
    </source>
</evidence>
<feature type="domain" description="Glutamine amidotransferase" evidence="12">
    <location>
        <begin position="314"/>
        <end position="538"/>
    </location>
</feature>
<keyword evidence="3 11" id="KW-0436">Ligase</keyword>
<feature type="binding site" evidence="11">
    <location>
        <position position="151"/>
    </location>
    <ligand>
        <name>Mg(2+)</name>
        <dbReference type="ChEBI" id="CHEBI:18420"/>
    </ligand>
</feature>
<dbReference type="NCBIfam" id="TIGR00337">
    <property type="entry name" value="PyrG"/>
    <property type="match status" value="1"/>
</dbReference>
<reference evidence="14 15" key="1">
    <citation type="submission" date="2017-11" db="EMBL/GenBank/DDBJ databases">
        <title>Genomic Encyclopedia of Archaeal and Bacterial Type Strains, Phase II (KMG-II): From Individual Species to Whole Genera.</title>
        <authorList>
            <person name="Goeker M."/>
        </authorList>
    </citation>
    <scope>NUCLEOTIDE SEQUENCE [LARGE SCALE GENOMIC DNA]</scope>
    <source>
        <strain evidence="14 15">DSM 11115</strain>
    </source>
</reference>
<evidence type="ECO:0000256" key="8">
    <source>
        <dbReference type="ARBA" id="ARBA00022962"/>
    </source>
</evidence>
<protein>
    <recommendedName>
        <fullName evidence="11">CTP synthase</fullName>
        <ecNumber evidence="11">6.3.4.2</ecNumber>
    </recommendedName>
    <alternativeName>
        <fullName evidence="11">Cytidine 5'-triphosphate synthase</fullName>
    </alternativeName>
    <alternativeName>
        <fullName evidence="11">Cytidine triphosphate synthetase</fullName>
        <shortName evidence="11">CTP synthetase</shortName>
        <shortName evidence="11">CTPS</shortName>
    </alternativeName>
    <alternativeName>
        <fullName evidence="11">UTP--ammonia ligase</fullName>
    </alternativeName>
</protein>
<evidence type="ECO:0000256" key="2">
    <source>
        <dbReference type="ARBA" id="ARBA00007533"/>
    </source>
</evidence>
<dbReference type="PROSITE" id="PS51273">
    <property type="entry name" value="GATASE_TYPE_1"/>
    <property type="match status" value="1"/>
</dbReference>
<dbReference type="Gene3D" id="3.40.50.300">
    <property type="entry name" value="P-loop containing nucleotide triphosphate hydrolases"/>
    <property type="match status" value="1"/>
</dbReference>
<dbReference type="FunFam" id="3.40.50.880:FF:000002">
    <property type="entry name" value="CTP synthase"/>
    <property type="match status" value="1"/>
</dbReference>
<gene>
    <name evidence="11" type="primary">pyrG</name>
    <name evidence="14" type="ORF">CLV45_4749</name>
</gene>
<comment type="catalytic activity">
    <reaction evidence="11">
        <text>L-glutamine + H2O = L-glutamate + NH4(+)</text>
        <dbReference type="Rhea" id="RHEA:15889"/>
        <dbReference type="ChEBI" id="CHEBI:15377"/>
        <dbReference type="ChEBI" id="CHEBI:28938"/>
        <dbReference type="ChEBI" id="CHEBI:29985"/>
        <dbReference type="ChEBI" id="CHEBI:58359"/>
    </reaction>
</comment>
<evidence type="ECO:0000256" key="5">
    <source>
        <dbReference type="ARBA" id="ARBA00022741"/>
    </source>
</evidence>
<feature type="binding site" evidence="11">
    <location>
        <begin position="394"/>
        <end position="397"/>
    </location>
    <ligand>
        <name>L-glutamine</name>
        <dbReference type="ChEBI" id="CHEBI:58359"/>
    </ligand>
</feature>
<evidence type="ECO:0000256" key="10">
    <source>
        <dbReference type="ARBA" id="ARBA00047781"/>
    </source>
</evidence>
<feature type="binding site" evidence="11">
    <location>
        <begin position="198"/>
        <end position="203"/>
    </location>
    <ligand>
        <name>UTP</name>
        <dbReference type="ChEBI" id="CHEBI:46398"/>
    </ligand>
</feature>
<dbReference type="SUPFAM" id="SSF52317">
    <property type="entry name" value="Class I glutamine amidotransferase-like"/>
    <property type="match status" value="1"/>
</dbReference>
<dbReference type="CDD" id="cd01746">
    <property type="entry name" value="GATase1_CTP_Synthase"/>
    <property type="match status" value="1"/>
</dbReference>
<dbReference type="GO" id="GO:0097268">
    <property type="term" value="C:cytoophidium"/>
    <property type="evidence" value="ECO:0007669"/>
    <property type="project" value="UniProtKB-ARBA"/>
</dbReference>
<dbReference type="GO" id="GO:0005524">
    <property type="term" value="F:ATP binding"/>
    <property type="evidence" value="ECO:0007669"/>
    <property type="project" value="UniProtKB-KW"/>
</dbReference>
<dbReference type="Proteomes" id="UP000228535">
    <property type="component" value="Unassembled WGS sequence"/>
</dbReference>
<dbReference type="EC" id="6.3.4.2" evidence="11"/>
<evidence type="ECO:0000259" key="13">
    <source>
        <dbReference type="Pfam" id="PF06418"/>
    </source>
</evidence>
<evidence type="ECO:0000256" key="11">
    <source>
        <dbReference type="HAMAP-Rule" id="MF_01227"/>
    </source>
</evidence>
<dbReference type="InterPro" id="IPR029062">
    <property type="entry name" value="Class_I_gatase-like"/>
</dbReference>
<dbReference type="Gene3D" id="3.40.50.880">
    <property type="match status" value="1"/>
</dbReference>
<feature type="domain" description="CTP synthase N-terminal" evidence="13">
    <location>
        <begin position="13"/>
        <end position="277"/>
    </location>
</feature>
<feature type="binding site" evidence="11">
    <location>
        <position position="252"/>
    </location>
    <ligand>
        <name>ATP</name>
        <dbReference type="ChEBI" id="CHEBI:30616"/>
    </ligand>
</feature>
<evidence type="ECO:0000313" key="15">
    <source>
        <dbReference type="Proteomes" id="UP000228535"/>
    </source>
</evidence>
<feature type="binding site" evidence="11">
    <location>
        <position position="366"/>
    </location>
    <ligand>
        <name>L-glutamine</name>
        <dbReference type="ChEBI" id="CHEBI:58359"/>
    </ligand>
</feature>
<sequence>MPDRTPPPATTAKYIFVTGGVTSSLGKGIIAASLAKLLQGRGFRVTIQKFDPYINIDPGTLNPYEHGECYVTDDGAETDLDLGHYERFLNVPTSQANNVTTGRIYDHVIRQEREGAYLGKTVQVVPHITDEIKRRMLMLGEKGEFDIVITEIGGCIGDIESLPFVEAVRQLRWELPPNDSIVIHLTLLPYLAAAGELKTKPTQHSVRDLREAGLQPDILVCRSEHPIPMEMRKKIALFCNVKINSVIEALDADSIYSVPLLMLKEHLDERVIKKMKLTGGSAQPDLEIWKDFLGRLKNPTEEITIALVGKYVELPDAYKSINEAFVHAGAQNECKVTVRSIQSDHITPENIGQLLHGVDGVLVAPGFGERGFEGKVAAIKYVRENRIPFFGICLGMQCAVVEFARNVLQLEGASSTEMDPASPFPVIAMMEEQKNITQKGGTMRLGAYDCELRRGSKAAKAYGRNHISERHRHRYEFNNEFLKQFEEAGMVPSGTNPDTGLVEVIEIPNHPWFVAGQFHPELKSTVQNPHPLFVRFVKAAIQHHKNEF</sequence>
<feature type="binding site" evidence="11">
    <location>
        <position position="23"/>
    </location>
    <ligand>
        <name>CTP</name>
        <dbReference type="ChEBI" id="CHEBI:37563"/>
        <note>allosteric inhibitor</note>
    </ligand>
</feature>
<feature type="binding site" evidence="11">
    <location>
        <position position="23"/>
    </location>
    <ligand>
        <name>UTP</name>
        <dbReference type="ChEBI" id="CHEBI:46398"/>
    </ligand>
</feature>
<keyword evidence="9 11" id="KW-0665">Pyrimidine biosynthesis</keyword>
<keyword evidence="8 11" id="KW-0315">Glutamine amidotransferase</keyword>
<feature type="active site" evidence="11">
    <location>
        <position position="521"/>
    </location>
</feature>
<feature type="region of interest" description="Amidoligase domain" evidence="11">
    <location>
        <begin position="1"/>
        <end position="277"/>
    </location>
</feature>
<keyword evidence="5 11" id="KW-0547">Nucleotide-binding</keyword>
<evidence type="ECO:0000256" key="7">
    <source>
        <dbReference type="ARBA" id="ARBA00022842"/>
    </source>
</evidence>
<evidence type="ECO:0000313" key="14">
    <source>
        <dbReference type="EMBL" id="PJJ48056.1"/>
    </source>
</evidence>
<comment type="caution">
    <text evidence="11">Lacks conserved residue(s) required for the propagation of feature annotation.</text>
</comment>
<dbReference type="InterPro" id="IPR004468">
    <property type="entry name" value="CTP_synthase"/>
</dbReference>
<feature type="binding site" evidence="11">
    <location>
        <begin position="198"/>
        <end position="203"/>
    </location>
    <ligand>
        <name>CTP</name>
        <dbReference type="ChEBI" id="CHEBI:37563"/>
        <note>allosteric inhibitor</note>
    </ligand>
</feature>
<name>A0A2M9AQS3_9BACT</name>
<keyword evidence="15" id="KW-1185">Reference proteome</keyword>
<dbReference type="PANTHER" id="PTHR11550">
    <property type="entry name" value="CTP SYNTHASE"/>
    <property type="match status" value="1"/>
</dbReference>
<feature type="binding site" evidence="11">
    <location>
        <position position="64"/>
    </location>
    <ligand>
        <name>L-glutamine</name>
        <dbReference type="ChEBI" id="CHEBI:58359"/>
    </ligand>
</feature>
<feature type="binding site" evidence="11">
    <location>
        <position position="81"/>
    </location>
    <ligand>
        <name>Mg(2+)</name>
        <dbReference type="ChEBI" id="CHEBI:18420"/>
    </ligand>
</feature>
<dbReference type="PANTHER" id="PTHR11550:SF0">
    <property type="entry name" value="CTP SYNTHASE-RELATED"/>
    <property type="match status" value="1"/>
</dbReference>
<keyword evidence="7 11" id="KW-0460">Magnesium</keyword>
<evidence type="ECO:0000256" key="3">
    <source>
        <dbReference type="ARBA" id="ARBA00022598"/>
    </source>
</evidence>
<comment type="miscellaneous">
    <text evidence="11">CTPSs have evolved a hybrid strategy for distinguishing between UTP and CTP. The overlapping regions of the product feedback inhibitory and substrate sites recognize a common feature in both compounds, the triphosphate moiety. To differentiate isosteric substrate and product pyrimidine rings, an additional pocket far from the expected kinase/ligase catalytic site, specifically recognizes the cytosine and ribose portions of the product inhibitor.</text>
</comment>
<dbReference type="GO" id="GO:0046872">
    <property type="term" value="F:metal ion binding"/>
    <property type="evidence" value="ECO:0007669"/>
    <property type="project" value="UniProtKB-KW"/>
</dbReference>
<dbReference type="GO" id="GO:0005829">
    <property type="term" value="C:cytosol"/>
    <property type="evidence" value="ECO:0007669"/>
    <property type="project" value="TreeGrafter"/>
</dbReference>
<dbReference type="InterPro" id="IPR027417">
    <property type="entry name" value="P-loop_NTPase"/>
</dbReference>
<dbReference type="GO" id="GO:0044210">
    <property type="term" value="P:'de novo' CTP biosynthetic process"/>
    <property type="evidence" value="ECO:0007669"/>
    <property type="project" value="UniProtKB-UniRule"/>
</dbReference>
<dbReference type="GO" id="GO:0019856">
    <property type="term" value="P:pyrimidine nucleobase biosynthetic process"/>
    <property type="evidence" value="ECO:0007669"/>
    <property type="project" value="TreeGrafter"/>
</dbReference>
<organism evidence="14 15">
    <name type="scientific">Hymenobacter chitinivorans DSM 11115</name>
    <dbReference type="NCBI Taxonomy" id="1121954"/>
    <lineage>
        <taxon>Bacteria</taxon>
        <taxon>Pseudomonadati</taxon>
        <taxon>Bacteroidota</taxon>
        <taxon>Cytophagia</taxon>
        <taxon>Cytophagales</taxon>
        <taxon>Hymenobacteraceae</taxon>
        <taxon>Hymenobacter</taxon>
    </lineage>
</organism>
<dbReference type="Pfam" id="PF06418">
    <property type="entry name" value="CTP_synth_N"/>
    <property type="match status" value="1"/>
</dbReference>
<comment type="subunit">
    <text evidence="11">Homotetramer.</text>
</comment>
<dbReference type="UniPathway" id="UPA00159">
    <property type="reaction ID" value="UER00277"/>
</dbReference>
<feature type="binding site" evidence="11">
    <location>
        <position position="474"/>
    </location>
    <ligand>
        <name>L-glutamine</name>
        <dbReference type="ChEBI" id="CHEBI:58359"/>
    </ligand>
</feature>
<dbReference type="InterPro" id="IPR017926">
    <property type="entry name" value="GATASE"/>
</dbReference>
<feature type="binding site" evidence="11">
    <location>
        <position position="81"/>
    </location>
    <ligand>
        <name>ATP</name>
        <dbReference type="ChEBI" id="CHEBI:30616"/>
    </ligand>
</feature>
<dbReference type="HAMAP" id="MF_01227">
    <property type="entry name" value="PyrG"/>
    <property type="match status" value="1"/>
</dbReference>
<dbReference type="FunFam" id="3.40.50.300:FF:000009">
    <property type="entry name" value="CTP synthase"/>
    <property type="match status" value="1"/>
</dbReference>
<dbReference type="InterPro" id="IPR017456">
    <property type="entry name" value="CTP_synthase_N"/>
</dbReference>
<comment type="activity regulation">
    <text evidence="11">Allosterically activated by GTP, when glutamine is the substrate; GTP has no effect on the reaction when ammonia is the substrate. The allosteric effector GTP functions by stabilizing the protein conformation that binds the tetrahedral intermediate(s) formed during glutamine hydrolysis. Inhibited by the product CTP, via allosteric rather than competitive inhibition.</text>
</comment>
<feature type="binding site" evidence="11">
    <location>
        <position position="234"/>
    </location>
    <ligand>
        <name>UTP</name>
        <dbReference type="ChEBI" id="CHEBI:46398"/>
    </ligand>
</feature>
<comment type="pathway">
    <text evidence="1 11">Pyrimidine metabolism; CTP biosynthesis via de novo pathway; CTP from UDP: step 2/2.</text>
</comment>
<evidence type="ECO:0000256" key="1">
    <source>
        <dbReference type="ARBA" id="ARBA00005171"/>
    </source>
</evidence>
<evidence type="ECO:0000256" key="9">
    <source>
        <dbReference type="ARBA" id="ARBA00022975"/>
    </source>
</evidence>
<dbReference type="SUPFAM" id="SSF52540">
    <property type="entry name" value="P-loop containing nucleoside triphosphate hydrolases"/>
    <property type="match status" value="1"/>
</dbReference>
<feature type="binding site" evidence="11">
    <location>
        <position position="234"/>
    </location>
    <ligand>
        <name>CTP</name>
        <dbReference type="ChEBI" id="CHEBI:37563"/>
        <note>allosteric inhibitor</note>
    </ligand>
</feature>
<evidence type="ECO:0000256" key="4">
    <source>
        <dbReference type="ARBA" id="ARBA00022723"/>
    </source>
</evidence>
<dbReference type="CDD" id="cd03113">
    <property type="entry name" value="CTPS_N"/>
    <property type="match status" value="1"/>
</dbReference>
<keyword evidence="6 11" id="KW-0067">ATP-binding</keyword>
<dbReference type="GO" id="GO:0004359">
    <property type="term" value="F:glutaminase activity"/>
    <property type="evidence" value="ECO:0007669"/>
    <property type="project" value="RHEA"/>
</dbReference>
<dbReference type="GO" id="GO:0003883">
    <property type="term" value="F:CTP synthase activity"/>
    <property type="evidence" value="ECO:0007669"/>
    <property type="project" value="UniProtKB-UniRule"/>
</dbReference>
<feature type="active site" description="Nucleophile; for glutamine hydrolysis" evidence="11">
    <location>
        <position position="393"/>
    </location>
</feature>
<dbReference type="EMBL" id="PGFA01000005">
    <property type="protein sequence ID" value="PJJ48056.1"/>
    <property type="molecule type" value="Genomic_DNA"/>
</dbReference>
<dbReference type="RefSeq" id="WP_100338966.1">
    <property type="nucleotide sequence ID" value="NZ_PGFA01000005.1"/>
</dbReference>
<dbReference type="GO" id="GO:0042802">
    <property type="term" value="F:identical protein binding"/>
    <property type="evidence" value="ECO:0007669"/>
    <property type="project" value="TreeGrafter"/>
</dbReference>
<dbReference type="OrthoDB" id="9801107at2"/>
<keyword evidence="4 11" id="KW-0479">Metal-binding</keyword>
<accession>A0A2M9AQS3</accession>
<feature type="binding site" evidence="11">
    <location>
        <position position="417"/>
    </location>
    <ligand>
        <name>L-glutamine</name>
        <dbReference type="ChEBI" id="CHEBI:58359"/>
    </ligand>
</feature>
<proteinExistence type="inferred from homology"/>
<dbReference type="NCBIfam" id="NF003792">
    <property type="entry name" value="PRK05380.1"/>
    <property type="match status" value="1"/>
</dbReference>
<feature type="binding site" evidence="11">
    <location>
        <begin position="24"/>
        <end position="29"/>
    </location>
    <ligand>
        <name>ATP</name>
        <dbReference type="ChEBI" id="CHEBI:30616"/>
    </ligand>
</feature>
<comment type="caution">
    <text evidence="14">The sequence shown here is derived from an EMBL/GenBank/DDBJ whole genome shotgun (WGS) entry which is preliminary data.</text>
</comment>
<comment type="catalytic activity">
    <reaction evidence="11">
        <text>UTP + NH4(+) + ATP = CTP + ADP + phosphate + 2 H(+)</text>
        <dbReference type="Rhea" id="RHEA:16597"/>
        <dbReference type="ChEBI" id="CHEBI:15378"/>
        <dbReference type="ChEBI" id="CHEBI:28938"/>
        <dbReference type="ChEBI" id="CHEBI:30616"/>
        <dbReference type="ChEBI" id="CHEBI:37563"/>
        <dbReference type="ChEBI" id="CHEBI:43474"/>
        <dbReference type="ChEBI" id="CHEBI:46398"/>
        <dbReference type="ChEBI" id="CHEBI:456216"/>
    </reaction>
</comment>
<comment type="function">
    <text evidence="11">Catalyzes the ATP-dependent amination of UTP to CTP with either L-glutamine or ammonia as the source of nitrogen. Regulates intracellular CTP levels through interactions with the four ribonucleotide triphosphates.</text>
</comment>